<evidence type="ECO:0000256" key="1">
    <source>
        <dbReference type="SAM" id="SignalP"/>
    </source>
</evidence>
<feature type="chain" id="PRO_5003606874" description="Gliding motility-associated C-terminal domain-containing protein" evidence="1">
    <location>
        <begin position="25"/>
        <end position="924"/>
    </location>
</feature>
<protein>
    <recommendedName>
        <fullName evidence="3">Gliding motility-associated C-terminal domain-containing protein</fullName>
    </recommendedName>
</protein>
<gene>
    <name evidence="2" type="ORF">VIS_S3CKB90037</name>
</gene>
<organism evidence="2">
    <name type="scientific">uncultured Flavobacteriia bacterium</name>
    <dbReference type="NCBI Taxonomy" id="212695"/>
    <lineage>
        <taxon>Bacteria</taxon>
        <taxon>Pseudomonadati</taxon>
        <taxon>Bacteroidota</taxon>
        <taxon>Flavobacteriia</taxon>
        <taxon>environmental samples</taxon>
    </lineage>
</organism>
<sequence length="924" mass="101464">MFINLLKTFFLSVGVMFFALTANATHNRAGEITYRHLEGLTYEVLITTYTKASAFADRPVLYLRWGDENGLAYDSLNRESINILIGDIQVNTYTGTHTYGGPGLFELKVEDPNRNEGVLNMIGSVDTPFSIRSLLIIDPEAGHNNSVQLLNPATENACLNRDWVHNPAAFDEDGDLLIFSLVPCRGFNGDPIPTYIYPDEVSNNDDTFAIDQFTGDVTWNSPQLVGEYNIAIRVEEWREVAGELRKVGEVVRDMQIDVQVCANQPPEISEQTDTCIVAGSFLTWFINASDPDGNNITLNAVGGPISEVSHPAVFTNLGGGIGEFAWAPSCAEVRLAPYQIIFKATDQGTAVPLTDISTAYVRVVAPPVENVIAEAVGNTVLLGWTGGECSENLESWQLDAGHHDIYRKLDPDAWSPTVCETGVPEELGYELIASLPNLGETGFVDEDMLSFGATYCYRIVMRFQDGSESLASDDVCATIVKDVPVMTHADVVVTDAVEGVVNVGWSPPTEMDTVAFPGPYFYKVFQIAGLGEAVEVTTIGPSGSSPLDIFALDTTYVHVQVDTESEARTYQVEAWSGTIAGDQMIGVSIPAQTPFLTLTPNDNRIELQLKATVPWSNTIFYLERKSPLELDFTPLDTVEVGVDIPGVVAPGGGQAFPIDQSFLYEDVGLVNGEEYCYKVISEGHYDASDIETPLRNAAQIVCSTPYDFTPPCPPVLQVDPDCPEEVDFVAWSVTDGCADDVMGYILYWAPFEGDSLQPYAFFDNDGVFELDTSFIFNEEGEEGSIAGCFAVTALDSLNLGPDGEYRRNESAFSNIECVDNCPFYFLPNVFSPNQDNMNDVFQAFPWKFVDSVDFVINNRWGVPVFYTLDPNVNWDGTHFETGERMPDGVYYYTAIVYTRRLVGIVPEKISGTLHLVGGRGIVVE</sequence>
<dbReference type="EMBL" id="FO117599">
    <property type="protein sequence ID" value="CCG00152.1"/>
    <property type="molecule type" value="Genomic_DNA"/>
</dbReference>
<keyword evidence="1" id="KW-0732">Signal</keyword>
<proteinExistence type="predicted"/>
<reference evidence="2" key="1">
    <citation type="journal article" date="2012" name="Environ. Microbiol.">
        <title>Genomic content of uncultured Bacteroidetes from contrasting oceanic provinces in the North Atlantic Ocean.</title>
        <authorList>
            <person name="Gomez-Pereira P.R."/>
            <person name="Schuler M."/>
            <person name="Fuchs B.M."/>
            <person name="Bennke C."/>
            <person name="Teeling H."/>
            <person name="Waldmann J."/>
            <person name="Richter M."/>
            <person name="Barbe V."/>
            <person name="Bataille E."/>
            <person name="Glockner F.O."/>
            <person name="Amann R."/>
        </authorList>
    </citation>
    <scope>NUCLEOTIDE SEQUENCE</scope>
</reference>
<feature type="signal peptide" evidence="1">
    <location>
        <begin position="1"/>
        <end position="24"/>
    </location>
</feature>
<evidence type="ECO:0000313" key="2">
    <source>
        <dbReference type="EMBL" id="CCG00152.1"/>
    </source>
</evidence>
<dbReference type="Pfam" id="PF13585">
    <property type="entry name" value="CHU_C"/>
    <property type="match status" value="1"/>
</dbReference>
<name>H6RGJ1_9BACT</name>
<reference evidence="2" key="2">
    <citation type="submission" date="2012-02" db="EMBL/GenBank/DDBJ databases">
        <authorList>
            <person name="Genoscope - CEA"/>
        </authorList>
    </citation>
    <scope>NUCLEOTIDE SEQUENCE</scope>
</reference>
<evidence type="ECO:0008006" key="3">
    <source>
        <dbReference type="Google" id="ProtNLM"/>
    </source>
</evidence>
<dbReference type="AlphaFoldDB" id="H6RGJ1"/>
<accession>H6RGJ1</accession>